<proteinExistence type="inferred from homology"/>
<keyword evidence="3 5" id="KW-0533">Nickel</keyword>
<protein>
    <recommendedName>
        <fullName evidence="5">Urease accessory protein UreE</fullName>
    </recommendedName>
</protein>
<sequence length="183" mass="20615">MSQITCTSITRDFSDPADTITLDETDRHRRRMSMTSDHGIGFLLDLTQARLLRHGDGLLLSDGRVIRVEAVPEDLMDVRGRDGRHLLALAWQIGNRHLAAQIEADHILIRRDHVIRAMLEGLGATVRDISAPFDPEGGAYGGEHSSHHHHDHDHGHHGHAHHHHGHDHDHGHEHSHSHDHDHD</sequence>
<dbReference type="GO" id="GO:0016151">
    <property type="term" value="F:nickel cation binding"/>
    <property type="evidence" value="ECO:0007669"/>
    <property type="project" value="UniProtKB-UniRule"/>
</dbReference>
<dbReference type="SMART" id="SM00988">
    <property type="entry name" value="UreE_N"/>
    <property type="match status" value="1"/>
</dbReference>
<evidence type="ECO:0000256" key="5">
    <source>
        <dbReference type="HAMAP-Rule" id="MF_00822"/>
    </source>
</evidence>
<comment type="function">
    <text evidence="5">Involved in urease metallocenter assembly. Binds nickel. Probably functions as a nickel donor during metallocenter assembly.</text>
</comment>
<feature type="region of interest" description="Disordered" evidence="6">
    <location>
        <begin position="134"/>
        <end position="183"/>
    </location>
</feature>
<feature type="domain" description="UreE urease accessory N-terminal" evidence="7">
    <location>
        <begin position="4"/>
        <end position="66"/>
    </location>
</feature>
<evidence type="ECO:0000256" key="2">
    <source>
        <dbReference type="ARBA" id="ARBA00022490"/>
    </source>
</evidence>
<dbReference type="GO" id="GO:0065003">
    <property type="term" value="P:protein-containing complex assembly"/>
    <property type="evidence" value="ECO:0007669"/>
    <property type="project" value="InterPro"/>
</dbReference>
<reference evidence="8 9" key="1">
    <citation type="submission" date="2017-10" db="EMBL/GenBank/DDBJ databases">
        <title>Sedimentibacterium mangrovi gen. nov., sp. nov., a novel member of family Phyllobacteriacea isolated from mangrove sediment.</title>
        <authorList>
            <person name="Liao H."/>
            <person name="Tian Y."/>
        </authorList>
    </citation>
    <scope>NUCLEOTIDE SEQUENCE [LARGE SCALE GENOMIC DNA]</scope>
    <source>
        <strain evidence="8 9">X9-2-2</strain>
    </source>
</reference>
<dbReference type="AlphaFoldDB" id="A0A2G1QTV9"/>
<evidence type="ECO:0000256" key="4">
    <source>
        <dbReference type="ARBA" id="ARBA00023186"/>
    </source>
</evidence>
<evidence type="ECO:0000256" key="6">
    <source>
        <dbReference type="SAM" id="MobiDB-lite"/>
    </source>
</evidence>
<feature type="compositionally biased region" description="Basic and acidic residues" evidence="6">
    <location>
        <begin position="166"/>
        <end position="183"/>
    </location>
</feature>
<dbReference type="CDD" id="cd00571">
    <property type="entry name" value="UreE"/>
    <property type="match status" value="1"/>
</dbReference>
<dbReference type="GO" id="GO:0019627">
    <property type="term" value="P:urea metabolic process"/>
    <property type="evidence" value="ECO:0007669"/>
    <property type="project" value="InterPro"/>
</dbReference>
<gene>
    <name evidence="5" type="primary">ureE</name>
    <name evidence="8" type="ORF">CSC94_03170</name>
</gene>
<comment type="subcellular location">
    <subcellularLocation>
        <location evidence="1 5">Cytoplasm</location>
    </subcellularLocation>
</comment>
<dbReference type="HAMAP" id="MF_00822">
    <property type="entry name" value="UreE"/>
    <property type="match status" value="1"/>
</dbReference>
<keyword evidence="9" id="KW-1185">Reference proteome</keyword>
<dbReference type="RefSeq" id="WP_099303616.1">
    <property type="nucleotide sequence ID" value="NZ_PDVP01000001.1"/>
</dbReference>
<dbReference type="InterPro" id="IPR007864">
    <property type="entry name" value="UreE_C_dom"/>
</dbReference>
<dbReference type="Gene3D" id="3.30.70.790">
    <property type="entry name" value="UreE, C-terminal domain"/>
    <property type="match status" value="1"/>
</dbReference>
<evidence type="ECO:0000256" key="3">
    <source>
        <dbReference type="ARBA" id="ARBA00022596"/>
    </source>
</evidence>
<comment type="similarity">
    <text evidence="5">Belongs to the UreE family.</text>
</comment>
<dbReference type="Gene3D" id="2.60.260.20">
    <property type="entry name" value="Urease metallochaperone UreE, N-terminal domain"/>
    <property type="match status" value="1"/>
</dbReference>
<dbReference type="OrthoDB" id="9802215at2"/>
<keyword evidence="2 5" id="KW-0963">Cytoplasm</keyword>
<evidence type="ECO:0000259" key="7">
    <source>
        <dbReference type="SMART" id="SM00988"/>
    </source>
</evidence>
<comment type="caution">
    <text evidence="8">The sequence shown here is derived from an EMBL/GenBank/DDBJ whole genome shotgun (WGS) entry which is preliminary data.</text>
</comment>
<dbReference type="Pfam" id="PF05194">
    <property type="entry name" value="UreE_C"/>
    <property type="match status" value="1"/>
</dbReference>
<keyword evidence="4 5" id="KW-0143">Chaperone</keyword>
<dbReference type="SUPFAM" id="SSF69737">
    <property type="entry name" value="Urease metallochaperone UreE, C-terminal domain"/>
    <property type="match status" value="1"/>
</dbReference>
<dbReference type="GO" id="GO:0006457">
    <property type="term" value="P:protein folding"/>
    <property type="evidence" value="ECO:0007669"/>
    <property type="project" value="InterPro"/>
</dbReference>
<organism evidence="8 9">
    <name type="scientific">Zhengella mangrovi</name>
    <dbReference type="NCBI Taxonomy" id="1982044"/>
    <lineage>
        <taxon>Bacteria</taxon>
        <taxon>Pseudomonadati</taxon>
        <taxon>Pseudomonadota</taxon>
        <taxon>Alphaproteobacteria</taxon>
        <taxon>Hyphomicrobiales</taxon>
        <taxon>Notoacmeibacteraceae</taxon>
        <taxon>Zhengella</taxon>
    </lineage>
</organism>
<dbReference type="EMBL" id="PDVP01000001">
    <property type="protein sequence ID" value="PHP68997.1"/>
    <property type="molecule type" value="Genomic_DNA"/>
</dbReference>
<evidence type="ECO:0000256" key="1">
    <source>
        <dbReference type="ARBA" id="ARBA00004496"/>
    </source>
</evidence>
<evidence type="ECO:0000313" key="9">
    <source>
        <dbReference type="Proteomes" id="UP000221168"/>
    </source>
</evidence>
<evidence type="ECO:0000313" key="8">
    <source>
        <dbReference type="EMBL" id="PHP68997.1"/>
    </source>
</evidence>
<dbReference type="SUPFAM" id="SSF69287">
    <property type="entry name" value="Urease metallochaperone UreE, N-terminal domain"/>
    <property type="match status" value="1"/>
</dbReference>
<dbReference type="GO" id="GO:0005737">
    <property type="term" value="C:cytoplasm"/>
    <property type="evidence" value="ECO:0007669"/>
    <property type="project" value="UniProtKB-SubCell"/>
</dbReference>
<dbReference type="InterPro" id="IPR004029">
    <property type="entry name" value="UreE_N"/>
</dbReference>
<accession>A0A2G1QTV9</accession>
<dbReference type="InterPro" id="IPR012406">
    <property type="entry name" value="UreE"/>
</dbReference>
<dbReference type="InterPro" id="IPR036118">
    <property type="entry name" value="UreE_N_sf"/>
</dbReference>
<feature type="compositionally biased region" description="Basic residues" evidence="6">
    <location>
        <begin position="146"/>
        <end position="165"/>
    </location>
</feature>
<dbReference type="Proteomes" id="UP000221168">
    <property type="component" value="Unassembled WGS sequence"/>
</dbReference>
<dbReference type="Pfam" id="PF02814">
    <property type="entry name" value="UreE_N"/>
    <property type="match status" value="1"/>
</dbReference>
<dbReference type="GO" id="GO:0051082">
    <property type="term" value="F:unfolded protein binding"/>
    <property type="evidence" value="ECO:0007669"/>
    <property type="project" value="UniProtKB-UniRule"/>
</dbReference>
<name>A0A2G1QTV9_9HYPH</name>